<evidence type="ECO:0000313" key="1">
    <source>
        <dbReference type="EMBL" id="QMT17209.1"/>
    </source>
</evidence>
<proteinExistence type="predicted"/>
<dbReference type="RefSeq" id="WP_182091928.1">
    <property type="nucleotide sequence ID" value="NZ_CP059540.1"/>
</dbReference>
<reference evidence="1 2" key="1">
    <citation type="submission" date="2020-07" db="EMBL/GenBank/DDBJ databases">
        <title>Screening of a cold-adapted Planococcus bacterium producing protease in traditional shrimp paste and protease identification by genome sequencing.</title>
        <authorList>
            <person name="Gao R."/>
            <person name="Leng W."/>
            <person name="Chu Q."/>
            <person name="Wu X."/>
            <person name="Liu H."/>
            <person name="Li X."/>
        </authorList>
    </citation>
    <scope>NUCLEOTIDE SEQUENCE [LARGE SCALE GENOMIC DNA]</scope>
    <source>
        <strain evidence="1 2">XJ11</strain>
    </source>
</reference>
<dbReference type="EMBL" id="CP059540">
    <property type="protein sequence ID" value="QMT17209.1"/>
    <property type="molecule type" value="Genomic_DNA"/>
</dbReference>
<gene>
    <name evidence="1" type="ORF">H1Q58_14795</name>
</gene>
<keyword evidence="2" id="KW-1185">Reference proteome</keyword>
<sequence length="197" mass="23577">MPKIPLKALTDFTTTQGPKVVKFIKENPALIPPGVAVASKISNSYQSKKEKKVTDGQIPFRKQRYLTYKKEIIPNLIKLQRSEILDYKIEINQFIDQISNEKKNEFKPKNILHDKRTKNWEHLLVQINDKLNSKDYQEYRKIYNDLEYTSEYFRSFEYLVETFKHLIQENNPSKIRDFLVAQTNMRLEDINRDFWLT</sequence>
<protein>
    <submittedName>
        <fullName evidence="1">Uncharacterized protein</fullName>
    </submittedName>
</protein>
<dbReference type="AlphaFoldDB" id="A0A7D7MBY3"/>
<dbReference type="KEGG" id="pdec:H1Q58_14795"/>
<name>A0A7D7MBY3_PLAMR</name>
<dbReference type="Proteomes" id="UP000514716">
    <property type="component" value="Chromosome"/>
</dbReference>
<evidence type="ECO:0000313" key="2">
    <source>
        <dbReference type="Proteomes" id="UP000514716"/>
    </source>
</evidence>
<organism evidence="1 2">
    <name type="scientific">Planococcus maritimus</name>
    <dbReference type="NCBI Taxonomy" id="192421"/>
    <lineage>
        <taxon>Bacteria</taxon>
        <taxon>Bacillati</taxon>
        <taxon>Bacillota</taxon>
        <taxon>Bacilli</taxon>
        <taxon>Bacillales</taxon>
        <taxon>Caryophanaceae</taxon>
        <taxon>Planococcus</taxon>
    </lineage>
</organism>
<accession>A0A7D7MBY3</accession>